<dbReference type="GO" id="GO:0020037">
    <property type="term" value="F:heme binding"/>
    <property type="evidence" value="ECO:0007669"/>
    <property type="project" value="InterPro"/>
</dbReference>
<comment type="similarity">
    <text evidence="2 8">Belongs to the cytochrome P450 family.</text>
</comment>
<name>A0A9P8YG39_9PEZI</name>
<organism evidence="9 10">
    <name type="scientific">Microdochium trichocladiopsis</name>
    <dbReference type="NCBI Taxonomy" id="1682393"/>
    <lineage>
        <taxon>Eukaryota</taxon>
        <taxon>Fungi</taxon>
        <taxon>Dikarya</taxon>
        <taxon>Ascomycota</taxon>
        <taxon>Pezizomycotina</taxon>
        <taxon>Sordariomycetes</taxon>
        <taxon>Xylariomycetidae</taxon>
        <taxon>Xylariales</taxon>
        <taxon>Microdochiaceae</taxon>
        <taxon>Microdochium</taxon>
    </lineage>
</organism>
<dbReference type="PRINTS" id="PR00465">
    <property type="entry name" value="EP450IV"/>
</dbReference>
<dbReference type="Pfam" id="PF00067">
    <property type="entry name" value="p450"/>
    <property type="match status" value="1"/>
</dbReference>
<sequence length="548" mass="61286">MHPPESASQAVTLAQELVERWPYAASATAAIVAGLLAQYLLKPDPLAGFPIVGKGSVHKRRKYFVSGRARELYFEGYRQLYNATNAAFRITTSRETEVVVIDPKYAKELAKLPDNFLSFNKAVEETMQEKFTHVSGNGGAYLPHTIKANLTPALGRLNPVLAKEVRESMELELPQTSEWTEFILSPKLYRIVAMASGRIFIGAELCRQEEYLDAAINYTIEVMTAVFLIQMMPTWLRPILAPWIPHVRKLEKQRQRAKDFLVPIITARRKAAAEDPNYQPPDDMLQWMDDDLTKQQGKRPTVEDLAIQQLGISFAAIHTTTMTVTNVIYTLASMPELVPVLREDVRQALEETDGEFTSLALQNMKKLDSFMKENLRFYSMSASSFQRKVLQPFQLSNGQVIPAGVIIELPSCAVNADASVFPDPEKFDPMRYYKLRQSKEGPGGDEADEADPDKKVAKLSGAKAAEVTASSQFVSVSPSSLTFGLGRHACPGRFFAANEIKMIMSVMLMHYDIALPEGETARFPNLTFGHTSAPDPKRLVRMRKLADM</sequence>
<dbReference type="RefSeq" id="XP_046017373.1">
    <property type="nucleotide sequence ID" value="XM_046152928.1"/>
</dbReference>
<dbReference type="CDD" id="cd11041">
    <property type="entry name" value="CYP503A1-like"/>
    <property type="match status" value="1"/>
</dbReference>
<evidence type="ECO:0000256" key="5">
    <source>
        <dbReference type="ARBA" id="ARBA00023004"/>
    </source>
</evidence>
<proteinExistence type="inferred from homology"/>
<accession>A0A9P8YG39</accession>
<evidence type="ECO:0000256" key="8">
    <source>
        <dbReference type="RuleBase" id="RU000461"/>
    </source>
</evidence>
<evidence type="ECO:0000313" key="10">
    <source>
        <dbReference type="Proteomes" id="UP000756346"/>
    </source>
</evidence>
<dbReference type="InterPro" id="IPR002403">
    <property type="entry name" value="Cyt_P450_E_grp-IV"/>
</dbReference>
<dbReference type="GeneID" id="70182474"/>
<evidence type="ECO:0000313" key="9">
    <source>
        <dbReference type="EMBL" id="KAH7038252.1"/>
    </source>
</evidence>
<protein>
    <submittedName>
        <fullName evidence="9">Cytochrome P450</fullName>
    </submittedName>
</protein>
<dbReference type="Gene3D" id="1.10.630.10">
    <property type="entry name" value="Cytochrome P450"/>
    <property type="match status" value="1"/>
</dbReference>
<dbReference type="InterPro" id="IPR001128">
    <property type="entry name" value="Cyt_P450"/>
</dbReference>
<evidence type="ECO:0000256" key="1">
    <source>
        <dbReference type="ARBA" id="ARBA00001971"/>
    </source>
</evidence>
<dbReference type="InterPro" id="IPR036396">
    <property type="entry name" value="Cyt_P450_sf"/>
</dbReference>
<keyword evidence="6 8" id="KW-0503">Monooxygenase</keyword>
<evidence type="ECO:0000256" key="3">
    <source>
        <dbReference type="ARBA" id="ARBA00022723"/>
    </source>
</evidence>
<keyword evidence="3 7" id="KW-0479">Metal-binding</keyword>
<keyword evidence="5 7" id="KW-0408">Iron</keyword>
<dbReference type="GO" id="GO:0016705">
    <property type="term" value="F:oxidoreductase activity, acting on paired donors, with incorporation or reduction of molecular oxygen"/>
    <property type="evidence" value="ECO:0007669"/>
    <property type="project" value="InterPro"/>
</dbReference>
<comment type="caution">
    <text evidence="9">The sequence shown here is derived from an EMBL/GenBank/DDBJ whole genome shotgun (WGS) entry which is preliminary data.</text>
</comment>
<keyword evidence="4 8" id="KW-0560">Oxidoreductase</keyword>
<dbReference type="Proteomes" id="UP000756346">
    <property type="component" value="Unassembled WGS sequence"/>
</dbReference>
<dbReference type="SUPFAM" id="SSF48264">
    <property type="entry name" value="Cytochrome P450"/>
    <property type="match status" value="1"/>
</dbReference>
<evidence type="ECO:0000256" key="7">
    <source>
        <dbReference type="PIRSR" id="PIRSR602403-1"/>
    </source>
</evidence>
<dbReference type="PANTHER" id="PTHR46206">
    <property type="entry name" value="CYTOCHROME P450"/>
    <property type="match status" value="1"/>
</dbReference>
<gene>
    <name evidence="9" type="ORF">B0I36DRAFT_315876</name>
</gene>
<dbReference type="OrthoDB" id="1844152at2759"/>
<evidence type="ECO:0000256" key="2">
    <source>
        <dbReference type="ARBA" id="ARBA00010617"/>
    </source>
</evidence>
<dbReference type="AlphaFoldDB" id="A0A9P8YG39"/>
<dbReference type="EMBL" id="JAGTJQ010000002">
    <property type="protein sequence ID" value="KAH7038252.1"/>
    <property type="molecule type" value="Genomic_DNA"/>
</dbReference>
<dbReference type="GO" id="GO:0005506">
    <property type="term" value="F:iron ion binding"/>
    <property type="evidence" value="ECO:0007669"/>
    <property type="project" value="InterPro"/>
</dbReference>
<evidence type="ECO:0000256" key="4">
    <source>
        <dbReference type="ARBA" id="ARBA00023002"/>
    </source>
</evidence>
<keyword evidence="10" id="KW-1185">Reference proteome</keyword>
<dbReference type="PANTHER" id="PTHR46206:SF7">
    <property type="entry name" value="P450, PUTATIVE (EUROFUNG)-RELATED"/>
    <property type="match status" value="1"/>
</dbReference>
<comment type="cofactor">
    <cofactor evidence="1 7">
        <name>heme</name>
        <dbReference type="ChEBI" id="CHEBI:30413"/>
    </cofactor>
</comment>
<dbReference type="PROSITE" id="PS00086">
    <property type="entry name" value="CYTOCHROME_P450"/>
    <property type="match status" value="1"/>
</dbReference>
<keyword evidence="7 8" id="KW-0349">Heme</keyword>
<feature type="binding site" description="axial binding residue" evidence="7">
    <location>
        <position position="490"/>
    </location>
    <ligand>
        <name>heme</name>
        <dbReference type="ChEBI" id="CHEBI:30413"/>
    </ligand>
    <ligandPart>
        <name>Fe</name>
        <dbReference type="ChEBI" id="CHEBI:18248"/>
    </ligandPart>
</feature>
<dbReference type="InterPro" id="IPR017972">
    <property type="entry name" value="Cyt_P450_CS"/>
</dbReference>
<reference evidence="9" key="1">
    <citation type="journal article" date="2021" name="Nat. Commun.">
        <title>Genetic determinants of endophytism in the Arabidopsis root mycobiome.</title>
        <authorList>
            <person name="Mesny F."/>
            <person name="Miyauchi S."/>
            <person name="Thiergart T."/>
            <person name="Pickel B."/>
            <person name="Atanasova L."/>
            <person name="Karlsson M."/>
            <person name="Huettel B."/>
            <person name="Barry K.W."/>
            <person name="Haridas S."/>
            <person name="Chen C."/>
            <person name="Bauer D."/>
            <person name="Andreopoulos W."/>
            <person name="Pangilinan J."/>
            <person name="LaButti K."/>
            <person name="Riley R."/>
            <person name="Lipzen A."/>
            <person name="Clum A."/>
            <person name="Drula E."/>
            <person name="Henrissat B."/>
            <person name="Kohler A."/>
            <person name="Grigoriev I.V."/>
            <person name="Martin F.M."/>
            <person name="Hacquard S."/>
        </authorList>
    </citation>
    <scope>NUCLEOTIDE SEQUENCE</scope>
    <source>
        <strain evidence="9">MPI-CAGE-CH-0230</strain>
    </source>
</reference>
<evidence type="ECO:0000256" key="6">
    <source>
        <dbReference type="ARBA" id="ARBA00023033"/>
    </source>
</evidence>
<dbReference type="GO" id="GO:0004497">
    <property type="term" value="F:monooxygenase activity"/>
    <property type="evidence" value="ECO:0007669"/>
    <property type="project" value="UniProtKB-KW"/>
</dbReference>